<gene>
    <name evidence="3" type="ORF">FK85_18310</name>
</gene>
<dbReference type="InterPro" id="IPR052723">
    <property type="entry name" value="Acyl-CoA_thioesterase_PaaI"/>
</dbReference>
<feature type="domain" description="Thioesterase" evidence="2">
    <location>
        <begin position="47"/>
        <end position="121"/>
    </location>
</feature>
<evidence type="ECO:0000313" key="4">
    <source>
        <dbReference type="Proteomes" id="UP000053331"/>
    </source>
</evidence>
<dbReference type="Gene3D" id="3.10.129.10">
    <property type="entry name" value="Hotdog Thioesterase"/>
    <property type="match status" value="1"/>
</dbReference>
<keyword evidence="1" id="KW-0378">Hydrolase</keyword>
<evidence type="ECO:0000256" key="1">
    <source>
        <dbReference type="ARBA" id="ARBA00022801"/>
    </source>
</evidence>
<dbReference type="InterPro" id="IPR006683">
    <property type="entry name" value="Thioestr_dom"/>
</dbReference>
<protein>
    <submittedName>
        <fullName evidence="3">Phenylacetic acid degradation protein PaaI</fullName>
    </submittedName>
</protein>
<dbReference type="NCBIfam" id="TIGR00369">
    <property type="entry name" value="unchar_dom_1"/>
    <property type="match status" value="1"/>
</dbReference>
<comment type="caution">
    <text evidence="3">The sequence shown here is derived from an EMBL/GenBank/DDBJ whole genome shotgun (WGS) entry which is preliminary data.</text>
</comment>
<dbReference type="Proteomes" id="UP000053331">
    <property type="component" value="Unassembled WGS sequence"/>
</dbReference>
<dbReference type="SUPFAM" id="SSF54637">
    <property type="entry name" value="Thioesterase/thiol ester dehydrase-isomerase"/>
    <property type="match status" value="1"/>
</dbReference>
<evidence type="ECO:0000313" key="3">
    <source>
        <dbReference type="EMBL" id="KDS92247.1"/>
    </source>
</evidence>
<dbReference type="InterPro" id="IPR003736">
    <property type="entry name" value="PAAI_dom"/>
</dbReference>
<name>A0A081EXV9_9EURY</name>
<dbReference type="Pfam" id="PF03061">
    <property type="entry name" value="4HBT"/>
    <property type="match status" value="1"/>
</dbReference>
<dbReference type="GO" id="GO:0016289">
    <property type="term" value="F:acyl-CoA hydrolase activity"/>
    <property type="evidence" value="ECO:0007669"/>
    <property type="project" value="TreeGrafter"/>
</dbReference>
<dbReference type="OrthoDB" id="24516at2157"/>
<dbReference type="AlphaFoldDB" id="A0A081EXV9"/>
<dbReference type="PANTHER" id="PTHR42856:SF1">
    <property type="entry name" value="ACYL-COENZYME A THIOESTERASE PAAI"/>
    <property type="match status" value="1"/>
</dbReference>
<dbReference type="CDD" id="cd03443">
    <property type="entry name" value="PaaI_thioesterase"/>
    <property type="match status" value="1"/>
</dbReference>
<dbReference type="PANTHER" id="PTHR42856">
    <property type="entry name" value="ACYL-COENZYME A THIOESTERASE PAAI"/>
    <property type="match status" value="1"/>
</dbReference>
<organism evidence="3 4">
    <name type="scientific">Halorubrum saccharovorum</name>
    <dbReference type="NCBI Taxonomy" id="2248"/>
    <lineage>
        <taxon>Archaea</taxon>
        <taxon>Methanobacteriati</taxon>
        <taxon>Methanobacteriota</taxon>
        <taxon>Stenosarchaea group</taxon>
        <taxon>Halobacteria</taxon>
        <taxon>Halobacteriales</taxon>
        <taxon>Haloferacaceae</taxon>
        <taxon>Halorubrum</taxon>
    </lineage>
</organism>
<sequence length="131" mass="13820">MSDVPTDLREQINSDPFCELLDIAFVDIDVGTAQAELTVTDELLNFHGTLHGGAIYSLADAAFAAASNSHGDAAVGLESNISYLAAVDVGETLLATAEETHLTDGTGEYEVTVTNGDGDRVATFRGRVYRP</sequence>
<reference evidence="3 4" key="1">
    <citation type="journal article" date="2015" name="Genome Announc.">
        <title>Draft genome sequence of a Halorubrum H3 strain isolated from the burlinskoye salt lake (Altai Krai, Russia).</title>
        <authorList>
            <person name="Rozanov A.S."/>
            <person name="Bryanskaya A.V."/>
            <person name="Malup T.K."/>
            <person name="Kotenko A.V."/>
            <person name="Peltek S.E."/>
        </authorList>
    </citation>
    <scope>NUCLEOTIDE SEQUENCE [LARGE SCALE GENOMIC DNA]</scope>
    <source>
        <strain evidence="3 4">H3</strain>
    </source>
</reference>
<dbReference type="InterPro" id="IPR029069">
    <property type="entry name" value="HotDog_dom_sf"/>
</dbReference>
<dbReference type="EMBL" id="JNFH02000002">
    <property type="protein sequence ID" value="KDS92247.1"/>
    <property type="molecule type" value="Genomic_DNA"/>
</dbReference>
<accession>A0A081EXV9</accession>
<proteinExistence type="predicted"/>
<evidence type="ECO:0000259" key="2">
    <source>
        <dbReference type="Pfam" id="PF03061"/>
    </source>
</evidence>
<dbReference type="RefSeq" id="WP_050022976.1">
    <property type="nucleotide sequence ID" value="NZ_JNFH02000002.1"/>
</dbReference>
<keyword evidence="4" id="KW-1185">Reference proteome</keyword>